<evidence type="ECO:0000256" key="4">
    <source>
        <dbReference type="ARBA" id="ARBA00022553"/>
    </source>
</evidence>
<dbReference type="InterPro" id="IPR036097">
    <property type="entry name" value="HisK_dim/P_sf"/>
</dbReference>
<dbReference type="InterPro" id="IPR003594">
    <property type="entry name" value="HATPase_dom"/>
</dbReference>
<dbReference type="CDD" id="cd06225">
    <property type="entry name" value="HAMP"/>
    <property type="match status" value="1"/>
</dbReference>
<protein>
    <recommendedName>
        <fullName evidence="3">histidine kinase</fullName>
        <ecNumber evidence="3">2.7.13.3</ecNumber>
    </recommendedName>
</protein>
<evidence type="ECO:0000259" key="11">
    <source>
        <dbReference type="PROSITE" id="PS50112"/>
    </source>
</evidence>
<dbReference type="Pfam" id="PF00512">
    <property type="entry name" value="HisKA"/>
    <property type="match status" value="1"/>
</dbReference>
<dbReference type="GO" id="GO:0016036">
    <property type="term" value="P:cellular response to phosphate starvation"/>
    <property type="evidence" value="ECO:0007669"/>
    <property type="project" value="TreeGrafter"/>
</dbReference>
<evidence type="ECO:0000256" key="6">
    <source>
        <dbReference type="ARBA" id="ARBA00022777"/>
    </source>
</evidence>
<dbReference type="Proteomes" id="UP000316238">
    <property type="component" value="Unassembled WGS sequence"/>
</dbReference>
<name>A0A521G4E0_9BACT</name>
<evidence type="ECO:0000256" key="9">
    <source>
        <dbReference type="SAM" id="Phobius"/>
    </source>
</evidence>
<dbReference type="FunFam" id="1.10.287.130:FF:000001">
    <property type="entry name" value="Two-component sensor histidine kinase"/>
    <property type="match status" value="1"/>
</dbReference>
<feature type="transmembrane region" description="Helical" evidence="9">
    <location>
        <begin position="12"/>
        <end position="31"/>
    </location>
</feature>
<dbReference type="Pfam" id="PF13426">
    <property type="entry name" value="PAS_9"/>
    <property type="match status" value="1"/>
</dbReference>
<dbReference type="NCBIfam" id="TIGR00229">
    <property type="entry name" value="sensory_box"/>
    <property type="match status" value="1"/>
</dbReference>
<dbReference type="SMART" id="SM00091">
    <property type="entry name" value="PAS"/>
    <property type="match status" value="1"/>
</dbReference>
<keyword evidence="8 9" id="KW-0472">Membrane</keyword>
<keyword evidence="14" id="KW-1185">Reference proteome</keyword>
<keyword evidence="9" id="KW-1133">Transmembrane helix</keyword>
<dbReference type="CDD" id="cd00075">
    <property type="entry name" value="HATPase"/>
    <property type="match status" value="1"/>
</dbReference>
<comment type="caution">
    <text evidence="13">The sequence shown here is derived from an EMBL/GenBank/DDBJ whole genome shotgun (WGS) entry which is preliminary data.</text>
</comment>
<keyword evidence="4" id="KW-0597">Phosphoprotein</keyword>
<gene>
    <name evidence="13" type="ORF">CDV28_1029</name>
</gene>
<dbReference type="CDD" id="cd00082">
    <property type="entry name" value="HisKA"/>
    <property type="match status" value="1"/>
</dbReference>
<comment type="subcellular location">
    <subcellularLocation>
        <location evidence="2">Membrane</location>
    </subcellularLocation>
</comment>
<dbReference type="EMBL" id="NQJD01000002">
    <property type="protein sequence ID" value="TAA75887.1"/>
    <property type="molecule type" value="Genomic_DNA"/>
</dbReference>
<dbReference type="InterPro" id="IPR000014">
    <property type="entry name" value="PAS"/>
</dbReference>
<dbReference type="PANTHER" id="PTHR45453">
    <property type="entry name" value="PHOSPHATE REGULON SENSOR PROTEIN PHOR"/>
    <property type="match status" value="1"/>
</dbReference>
<evidence type="ECO:0000256" key="8">
    <source>
        <dbReference type="ARBA" id="ARBA00023136"/>
    </source>
</evidence>
<dbReference type="PRINTS" id="PR00344">
    <property type="entry name" value="BCTRLSENSOR"/>
</dbReference>
<dbReference type="InterPro" id="IPR003661">
    <property type="entry name" value="HisK_dim/P_dom"/>
</dbReference>
<dbReference type="InterPro" id="IPR035965">
    <property type="entry name" value="PAS-like_dom_sf"/>
</dbReference>
<dbReference type="PROSITE" id="PS50885">
    <property type="entry name" value="HAMP"/>
    <property type="match status" value="1"/>
</dbReference>
<evidence type="ECO:0000256" key="7">
    <source>
        <dbReference type="ARBA" id="ARBA00023012"/>
    </source>
</evidence>
<dbReference type="GO" id="GO:0005886">
    <property type="term" value="C:plasma membrane"/>
    <property type="evidence" value="ECO:0007669"/>
    <property type="project" value="TreeGrafter"/>
</dbReference>
<dbReference type="InterPro" id="IPR050351">
    <property type="entry name" value="BphY/WalK/GraS-like"/>
</dbReference>
<dbReference type="SMART" id="SM00304">
    <property type="entry name" value="HAMP"/>
    <property type="match status" value="1"/>
</dbReference>
<dbReference type="CDD" id="cd00130">
    <property type="entry name" value="PAS"/>
    <property type="match status" value="1"/>
</dbReference>
<feature type="domain" description="PAS" evidence="11">
    <location>
        <begin position="244"/>
        <end position="310"/>
    </location>
</feature>
<sequence length="586" mass="63939">MKKLLWKLCFSYLLLAVLTLGISLIIASFLLKQFHLDQACHQLEAQARLFRSSVEKNFALSAAEINLLCAEFSAELGSRITVIVATGQVLADSEKNSAEMNNHADRPEIIAALAGEIGVSLRRSHSLDKELLYVAVPVRKNGIVWGVVRAALPAKLLDEQLVFHSRLLLAALPALLLAAVASFLLALRISRPLEEIEQGVLRFTQGSLHHRIHVAGPLEITSLSESCNRMAAQLDEQTAVLKKQLGLLESTFRSMAEAVIVIDKDGRLLRCNQAAGRLFGFDPAAVAQRDIQEIIRHADVQQFLERTLKNGGPTEEIIAVSIGPEKILNAHGCLLRGEIGQDGGALLVFHDITRLKQLETMRRDFAANVSHELKTPITAISGFVETLRDGAMHEPEDAARFLEIIARNVRRLHAIIEDLLALARLEQDEEQGQISLSWKAIKPVLENAAAVCTQAAEEKGISVELTCQDALKAQINSALLEQAVVNLLNNAIKYSSAGSTVILQVVKVTSDGVVISVQDFGCGIGKEHHARLFERFYRVDKARSCKLGGTGLGLAIAKHIVQAHHGTIVVESTLGRGSVFSIRLPL</sequence>
<dbReference type="SMART" id="SM00388">
    <property type="entry name" value="HisKA"/>
    <property type="match status" value="1"/>
</dbReference>
<dbReference type="SUPFAM" id="SSF158472">
    <property type="entry name" value="HAMP domain-like"/>
    <property type="match status" value="1"/>
</dbReference>
<evidence type="ECO:0000259" key="12">
    <source>
        <dbReference type="PROSITE" id="PS50885"/>
    </source>
</evidence>
<keyword evidence="6 13" id="KW-0418">Kinase</keyword>
<dbReference type="SUPFAM" id="SSF47384">
    <property type="entry name" value="Homodimeric domain of signal transducing histidine kinase"/>
    <property type="match status" value="1"/>
</dbReference>
<dbReference type="GO" id="GO:0004721">
    <property type="term" value="F:phosphoprotein phosphatase activity"/>
    <property type="evidence" value="ECO:0007669"/>
    <property type="project" value="TreeGrafter"/>
</dbReference>
<dbReference type="SUPFAM" id="SSF55874">
    <property type="entry name" value="ATPase domain of HSP90 chaperone/DNA topoisomerase II/histidine kinase"/>
    <property type="match status" value="1"/>
</dbReference>
<dbReference type="Gene3D" id="1.10.287.130">
    <property type="match status" value="1"/>
</dbReference>
<dbReference type="PROSITE" id="PS50112">
    <property type="entry name" value="PAS"/>
    <property type="match status" value="1"/>
</dbReference>
<dbReference type="InterPro" id="IPR003660">
    <property type="entry name" value="HAMP_dom"/>
</dbReference>
<evidence type="ECO:0000256" key="3">
    <source>
        <dbReference type="ARBA" id="ARBA00012438"/>
    </source>
</evidence>
<accession>A0A521G4E0</accession>
<evidence type="ECO:0000256" key="2">
    <source>
        <dbReference type="ARBA" id="ARBA00004370"/>
    </source>
</evidence>
<keyword evidence="5 13" id="KW-0808">Transferase</keyword>
<dbReference type="GO" id="GO:0000155">
    <property type="term" value="F:phosphorelay sensor kinase activity"/>
    <property type="evidence" value="ECO:0007669"/>
    <property type="project" value="InterPro"/>
</dbReference>
<dbReference type="InterPro" id="IPR031967">
    <property type="entry name" value="PhoR_single_Cache-like_dom"/>
</dbReference>
<dbReference type="EC" id="2.7.13.3" evidence="3"/>
<feature type="domain" description="HAMP" evidence="12">
    <location>
        <begin position="187"/>
        <end position="239"/>
    </location>
</feature>
<organism evidence="13 14">
    <name type="scientific">Candidatus Electronema aureum</name>
    <dbReference type="NCBI Taxonomy" id="2005002"/>
    <lineage>
        <taxon>Bacteria</taxon>
        <taxon>Pseudomonadati</taxon>
        <taxon>Thermodesulfobacteriota</taxon>
        <taxon>Desulfobulbia</taxon>
        <taxon>Desulfobulbales</taxon>
        <taxon>Desulfobulbaceae</taxon>
        <taxon>Candidatus Electronema</taxon>
    </lineage>
</organism>
<dbReference type="InterPro" id="IPR004358">
    <property type="entry name" value="Sig_transdc_His_kin-like_C"/>
</dbReference>
<feature type="domain" description="Histidine kinase" evidence="10">
    <location>
        <begin position="368"/>
        <end position="586"/>
    </location>
</feature>
<proteinExistence type="predicted"/>
<evidence type="ECO:0000256" key="1">
    <source>
        <dbReference type="ARBA" id="ARBA00000085"/>
    </source>
</evidence>
<dbReference type="SMART" id="SM00387">
    <property type="entry name" value="HATPase_c"/>
    <property type="match status" value="1"/>
</dbReference>
<evidence type="ECO:0000313" key="13">
    <source>
        <dbReference type="EMBL" id="TAA75887.1"/>
    </source>
</evidence>
<dbReference type="Gene3D" id="3.30.450.20">
    <property type="entry name" value="PAS domain"/>
    <property type="match status" value="2"/>
</dbReference>
<dbReference type="PROSITE" id="PS50109">
    <property type="entry name" value="HIS_KIN"/>
    <property type="match status" value="1"/>
</dbReference>
<evidence type="ECO:0000313" key="14">
    <source>
        <dbReference type="Proteomes" id="UP000316238"/>
    </source>
</evidence>
<dbReference type="Gene3D" id="6.10.340.10">
    <property type="match status" value="1"/>
</dbReference>
<keyword evidence="7" id="KW-0902">Two-component regulatory system</keyword>
<evidence type="ECO:0000259" key="10">
    <source>
        <dbReference type="PROSITE" id="PS50109"/>
    </source>
</evidence>
<reference evidence="13" key="1">
    <citation type="submission" date="2017-07" db="EMBL/GenBank/DDBJ databases">
        <title>The cable genome - Insights into the physiology and evolution of filamentous bacteria capable of sulfide oxidation via long distance electron transfer.</title>
        <authorList>
            <person name="Thorup C."/>
            <person name="Bjerg J.T."/>
            <person name="Schreiber L."/>
            <person name="Nielsen L.P."/>
            <person name="Kjeldsen K.U."/>
            <person name="Boesen T."/>
            <person name="Boggild A."/>
            <person name="Meysman F."/>
            <person name="Geelhoed J."/>
            <person name="Schramm A."/>
        </authorList>
    </citation>
    <scope>NUCLEOTIDE SEQUENCE [LARGE SCALE GENOMIC DNA]</scope>
    <source>
        <strain evidence="13">GS</strain>
    </source>
</reference>
<comment type="catalytic activity">
    <reaction evidence="1">
        <text>ATP + protein L-histidine = ADP + protein N-phospho-L-histidine.</text>
        <dbReference type="EC" id="2.7.13.3"/>
    </reaction>
</comment>
<dbReference type="AlphaFoldDB" id="A0A521G4E0"/>
<dbReference type="Pfam" id="PF00672">
    <property type="entry name" value="HAMP"/>
    <property type="match status" value="1"/>
</dbReference>
<feature type="transmembrane region" description="Helical" evidence="9">
    <location>
        <begin position="167"/>
        <end position="187"/>
    </location>
</feature>
<dbReference type="InterPro" id="IPR005467">
    <property type="entry name" value="His_kinase_dom"/>
</dbReference>
<dbReference type="SUPFAM" id="SSF55785">
    <property type="entry name" value="PYP-like sensor domain (PAS domain)"/>
    <property type="match status" value="1"/>
</dbReference>
<dbReference type="PANTHER" id="PTHR45453:SF1">
    <property type="entry name" value="PHOSPHATE REGULON SENSOR PROTEIN PHOR"/>
    <property type="match status" value="1"/>
</dbReference>
<dbReference type="FunFam" id="3.30.565.10:FF:000006">
    <property type="entry name" value="Sensor histidine kinase WalK"/>
    <property type="match status" value="1"/>
</dbReference>
<dbReference type="InterPro" id="IPR036890">
    <property type="entry name" value="HATPase_C_sf"/>
</dbReference>
<dbReference type="Pfam" id="PF02518">
    <property type="entry name" value="HATPase_c"/>
    <property type="match status" value="1"/>
</dbReference>
<keyword evidence="9" id="KW-0812">Transmembrane</keyword>
<evidence type="ECO:0000256" key="5">
    <source>
        <dbReference type="ARBA" id="ARBA00022679"/>
    </source>
</evidence>
<dbReference type="Pfam" id="PF16736">
    <property type="entry name" value="sCache_like"/>
    <property type="match status" value="1"/>
</dbReference>
<dbReference type="Gene3D" id="3.30.565.10">
    <property type="entry name" value="Histidine kinase-like ATPase, C-terminal domain"/>
    <property type="match status" value="1"/>
</dbReference>